<dbReference type="Pfam" id="PF00441">
    <property type="entry name" value="Acyl-CoA_dh_1"/>
    <property type="match status" value="1"/>
</dbReference>
<accession>A0ABY2RN52</accession>
<evidence type="ECO:0000313" key="11">
    <source>
        <dbReference type="EMBL" id="TJZ79724.1"/>
    </source>
</evidence>
<dbReference type="Pfam" id="PF02770">
    <property type="entry name" value="Acyl-CoA_dh_M"/>
    <property type="match status" value="1"/>
</dbReference>
<dbReference type="SUPFAM" id="SSF56645">
    <property type="entry name" value="Acyl-CoA dehydrogenase NM domain-like"/>
    <property type="match status" value="1"/>
</dbReference>
<dbReference type="PANTHER" id="PTHR48083:SF13">
    <property type="entry name" value="ACYL-COA DEHYDROGENASE FAMILY MEMBER 11"/>
    <property type="match status" value="1"/>
</dbReference>
<keyword evidence="5 7" id="KW-0274">FAD</keyword>
<reference evidence="11 12" key="1">
    <citation type="submission" date="2019-04" db="EMBL/GenBank/DDBJ databases">
        <title>Rhodococcus oryzae sp. nov., a novel actinomycete isolated from rhizosphere soil of rice (Oryza sativa L.).</title>
        <authorList>
            <person name="Li C."/>
        </authorList>
    </citation>
    <scope>NUCLEOTIDE SEQUENCE [LARGE SCALE GENOMIC DNA]</scope>
    <source>
        <strain evidence="11 12">NEAU-CX67</strain>
    </source>
</reference>
<dbReference type="Pfam" id="PF02771">
    <property type="entry name" value="Acyl-CoA_dh_N"/>
    <property type="match status" value="1"/>
</dbReference>
<keyword evidence="12" id="KW-1185">Reference proteome</keyword>
<evidence type="ECO:0000256" key="1">
    <source>
        <dbReference type="ARBA" id="ARBA00001974"/>
    </source>
</evidence>
<dbReference type="PROSITE" id="PS00073">
    <property type="entry name" value="ACYL_COA_DH_2"/>
    <property type="match status" value="1"/>
</dbReference>
<comment type="subunit">
    <text evidence="3">Homodimer.</text>
</comment>
<comment type="similarity">
    <text evidence="2 7">Belongs to the acyl-CoA dehydrogenase family.</text>
</comment>
<dbReference type="SUPFAM" id="SSF47203">
    <property type="entry name" value="Acyl-CoA dehydrogenase C-terminal domain-like"/>
    <property type="match status" value="1"/>
</dbReference>
<evidence type="ECO:0000313" key="12">
    <source>
        <dbReference type="Proteomes" id="UP000305109"/>
    </source>
</evidence>
<keyword evidence="4 7" id="KW-0285">Flavoprotein</keyword>
<comment type="cofactor">
    <cofactor evidence="1 7">
        <name>FAD</name>
        <dbReference type="ChEBI" id="CHEBI:57692"/>
    </cofactor>
</comment>
<evidence type="ECO:0000256" key="5">
    <source>
        <dbReference type="ARBA" id="ARBA00022827"/>
    </source>
</evidence>
<evidence type="ECO:0000256" key="3">
    <source>
        <dbReference type="ARBA" id="ARBA00011738"/>
    </source>
</evidence>
<evidence type="ECO:0000259" key="10">
    <source>
        <dbReference type="Pfam" id="PF02771"/>
    </source>
</evidence>
<evidence type="ECO:0000259" key="9">
    <source>
        <dbReference type="Pfam" id="PF02770"/>
    </source>
</evidence>
<dbReference type="InterPro" id="IPR013786">
    <property type="entry name" value="AcylCoA_DH/ox_N"/>
</dbReference>
<evidence type="ECO:0000256" key="7">
    <source>
        <dbReference type="RuleBase" id="RU362125"/>
    </source>
</evidence>
<sequence>MSIDLTYSAEVQDLIDRTRTFTRDVVLPIEDEHAGDITAGGGDALRIGMQQAAKDAGVFAPHAPLEFGGHGLNMSDRAPVFEEAGYSLFGPTALNIAAPDEGNVHMLAHIANPEQKQQFLAPLAHGDVRSAFAMTEPAPGAGSDPSALTTRAVRAEGGWRINGHKWFITGADGAGFFIIMARTSGEPGQRGGATMFLAHADSPGIRVGRHIDTLDRAMIGGHCEVFFEDLLVPDAAVLGEVDRGFEYAQVRLGPARMTHVMRWLGAARRGHDVAVARVAEREGFGSRLGDLGMVQKMVADNEIDIAATRALLVRACWELDSGDPASNATSIAKTYAAEAVFRIVDRSMQMCGGMGVSGDLPLARLSREVRPFRVYDGPSEVHRWAIAKRVVGAAKRELRGAK</sequence>
<dbReference type="RefSeq" id="WP_136908999.1">
    <property type="nucleotide sequence ID" value="NZ_SUMD01000003.1"/>
</dbReference>
<protein>
    <submittedName>
        <fullName evidence="11">Acyl-CoA dehydrogenase</fullName>
    </submittedName>
</protein>
<feature type="domain" description="Acyl-CoA oxidase/dehydrogenase middle" evidence="9">
    <location>
        <begin position="131"/>
        <end position="229"/>
    </location>
</feature>
<dbReference type="PANTHER" id="PTHR48083">
    <property type="entry name" value="MEDIUM-CHAIN SPECIFIC ACYL-COA DEHYDROGENASE, MITOCHONDRIAL-RELATED"/>
    <property type="match status" value="1"/>
</dbReference>
<evidence type="ECO:0000256" key="2">
    <source>
        <dbReference type="ARBA" id="ARBA00009347"/>
    </source>
</evidence>
<dbReference type="Gene3D" id="1.20.140.10">
    <property type="entry name" value="Butyryl-CoA Dehydrogenase, subunit A, domain 3"/>
    <property type="match status" value="1"/>
</dbReference>
<dbReference type="Proteomes" id="UP000305109">
    <property type="component" value="Unassembled WGS sequence"/>
</dbReference>
<dbReference type="InterPro" id="IPR009100">
    <property type="entry name" value="AcylCoA_DH/oxidase_NM_dom_sf"/>
</dbReference>
<dbReference type="InterPro" id="IPR046373">
    <property type="entry name" value="Acyl-CoA_Oxase/DH_mid-dom_sf"/>
</dbReference>
<gene>
    <name evidence="11" type="ORF">FCG67_08995</name>
</gene>
<organism evidence="11 12">
    <name type="scientific">Rhodococcus oryzae</name>
    <dbReference type="NCBI Taxonomy" id="2571143"/>
    <lineage>
        <taxon>Bacteria</taxon>
        <taxon>Bacillati</taxon>
        <taxon>Actinomycetota</taxon>
        <taxon>Actinomycetes</taxon>
        <taxon>Mycobacteriales</taxon>
        <taxon>Nocardiaceae</taxon>
        <taxon>Rhodococcus</taxon>
    </lineage>
</organism>
<dbReference type="EMBL" id="SUMD01000003">
    <property type="protein sequence ID" value="TJZ79724.1"/>
    <property type="molecule type" value="Genomic_DNA"/>
</dbReference>
<dbReference type="InterPro" id="IPR036250">
    <property type="entry name" value="AcylCo_DH-like_C"/>
</dbReference>
<dbReference type="InterPro" id="IPR009075">
    <property type="entry name" value="AcylCo_DH/oxidase_C"/>
</dbReference>
<evidence type="ECO:0000256" key="6">
    <source>
        <dbReference type="ARBA" id="ARBA00023002"/>
    </source>
</evidence>
<evidence type="ECO:0000259" key="8">
    <source>
        <dbReference type="Pfam" id="PF00441"/>
    </source>
</evidence>
<comment type="caution">
    <text evidence="11">The sequence shown here is derived from an EMBL/GenBank/DDBJ whole genome shotgun (WGS) entry which is preliminary data.</text>
</comment>
<name>A0ABY2RN52_9NOCA</name>
<keyword evidence="6 7" id="KW-0560">Oxidoreductase</keyword>
<dbReference type="Gene3D" id="1.10.540.10">
    <property type="entry name" value="Acyl-CoA dehydrogenase/oxidase, N-terminal domain"/>
    <property type="match status" value="1"/>
</dbReference>
<proteinExistence type="inferred from homology"/>
<evidence type="ECO:0000256" key="4">
    <source>
        <dbReference type="ARBA" id="ARBA00022630"/>
    </source>
</evidence>
<dbReference type="InterPro" id="IPR037069">
    <property type="entry name" value="AcylCoA_DH/ox_N_sf"/>
</dbReference>
<dbReference type="InterPro" id="IPR006091">
    <property type="entry name" value="Acyl-CoA_Oxase/DH_mid-dom"/>
</dbReference>
<dbReference type="InterPro" id="IPR050741">
    <property type="entry name" value="Acyl-CoA_dehydrogenase"/>
</dbReference>
<dbReference type="InterPro" id="IPR006089">
    <property type="entry name" value="Acyl-CoA_DH_CS"/>
</dbReference>
<dbReference type="Gene3D" id="2.40.110.10">
    <property type="entry name" value="Butyryl-CoA Dehydrogenase, subunit A, domain 2"/>
    <property type="match status" value="1"/>
</dbReference>
<feature type="domain" description="Acyl-CoA dehydrogenase/oxidase C-terminal" evidence="8">
    <location>
        <begin position="242"/>
        <end position="390"/>
    </location>
</feature>
<feature type="domain" description="Acyl-CoA dehydrogenase/oxidase N-terminal" evidence="10">
    <location>
        <begin position="9"/>
        <end position="127"/>
    </location>
</feature>